<protein>
    <recommendedName>
        <fullName evidence="1">Integrase catalytic domain-containing protein</fullName>
    </recommendedName>
</protein>
<sequence>MTLITMSAKELDRFQIIKKLIDRHLNGPTAARLLGLTTRQIRRLKAKVSRHGAQGLIHGNRGKASHNQINEQEKSKIIKLLREHYFDFKPTFASEKLKENHHLAHDPKTIRQIMINEGLWRPRAKEKVSVHRAWRERRSHYGEMIQFDGSYEHWLENRGGTGESCLLAAIDDATGKIVAARFAEHEGVFPVFGFWRDYLVKYGRPRSIYLDKFSTYNVNHELAKENSDTLTQFERAAQEFHIELIKANSPQAKGRVERLFATLQDRLIKELRLAGVSTINEANIFLEKIFIPEFNAKFSVEPRNKTNLHQRLTAKELNGLPGILSRQARRTILNDFTFSFKNQWHQLVKEQPATVCKNDVVIIEERLDRTIHVRLRGKYLNYELLPKRPARQINKQIWVLPAIHVPAADHPWRLADRAKILAKLNQPSRTFLFPAK</sequence>
<dbReference type="InterPro" id="IPR047797">
    <property type="entry name" value="ISNCY_transpos"/>
</dbReference>
<dbReference type="SUPFAM" id="SSF46689">
    <property type="entry name" value="Homeodomain-like"/>
    <property type="match status" value="1"/>
</dbReference>
<evidence type="ECO:0000313" key="3">
    <source>
        <dbReference type="Proteomes" id="UP000229901"/>
    </source>
</evidence>
<dbReference type="PANTHER" id="PTHR35004">
    <property type="entry name" value="TRANSPOSASE RV3428C-RELATED"/>
    <property type="match status" value="1"/>
</dbReference>
<dbReference type="GO" id="GO:0015074">
    <property type="term" value="P:DNA integration"/>
    <property type="evidence" value="ECO:0007669"/>
    <property type="project" value="InterPro"/>
</dbReference>
<dbReference type="PANTHER" id="PTHR35004:SF7">
    <property type="entry name" value="INTEGRASE PROTEIN"/>
    <property type="match status" value="1"/>
</dbReference>
<evidence type="ECO:0000313" key="2">
    <source>
        <dbReference type="EMBL" id="PIR93604.1"/>
    </source>
</evidence>
<proteinExistence type="predicted"/>
<gene>
    <name evidence="2" type="ORF">COT97_05780</name>
</gene>
<dbReference type="InterPro" id="IPR036397">
    <property type="entry name" value="RNaseH_sf"/>
</dbReference>
<dbReference type="NCBIfam" id="NF033594">
    <property type="entry name" value="transpos_ISNCY_2"/>
    <property type="match status" value="1"/>
</dbReference>
<feature type="domain" description="Integrase catalytic" evidence="1">
    <location>
        <begin position="135"/>
        <end position="316"/>
    </location>
</feature>
<name>A0A2H0V3B9_9BACT</name>
<dbReference type="SUPFAM" id="SSF53098">
    <property type="entry name" value="Ribonuclease H-like"/>
    <property type="match status" value="1"/>
</dbReference>
<evidence type="ECO:0000259" key="1">
    <source>
        <dbReference type="PROSITE" id="PS50994"/>
    </source>
</evidence>
<dbReference type="AlphaFoldDB" id="A0A2H0V3B9"/>
<dbReference type="Gene3D" id="3.30.420.10">
    <property type="entry name" value="Ribonuclease H-like superfamily/Ribonuclease H"/>
    <property type="match status" value="1"/>
</dbReference>
<dbReference type="GO" id="GO:0003676">
    <property type="term" value="F:nucleic acid binding"/>
    <property type="evidence" value="ECO:0007669"/>
    <property type="project" value="InterPro"/>
</dbReference>
<dbReference type="PROSITE" id="PS50994">
    <property type="entry name" value="INTEGRASE"/>
    <property type="match status" value="1"/>
</dbReference>
<dbReference type="EMBL" id="PFAP01000050">
    <property type="protein sequence ID" value="PIR93604.1"/>
    <property type="molecule type" value="Genomic_DNA"/>
</dbReference>
<dbReference type="InterPro" id="IPR012337">
    <property type="entry name" value="RNaseH-like_sf"/>
</dbReference>
<organism evidence="2 3">
    <name type="scientific">Candidatus Falkowbacteria bacterium CG10_big_fil_rev_8_21_14_0_10_39_11</name>
    <dbReference type="NCBI Taxonomy" id="1974565"/>
    <lineage>
        <taxon>Bacteria</taxon>
        <taxon>Candidatus Falkowiibacteriota</taxon>
    </lineage>
</organism>
<dbReference type="InterPro" id="IPR009057">
    <property type="entry name" value="Homeodomain-like_sf"/>
</dbReference>
<comment type="caution">
    <text evidence="2">The sequence shown here is derived from an EMBL/GenBank/DDBJ whole genome shotgun (WGS) entry which is preliminary data.</text>
</comment>
<dbReference type="InterPro" id="IPR001584">
    <property type="entry name" value="Integrase_cat-core"/>
</dbReference>
<accession>A0A2H0V3B9</accession>
<reference evidence="3" key="1">
    <citation type="submission" date="2017-09" db="EMBL/GenBank/DDBJ databases">
        <title>Depth-based differentiation of microbial function through sediment-hosted aquifers and enrichment of novel symbionts in the deep terrestrial subsurface.</title>
        <authorList>
            <person name="Probst A.J."/>
            <person name="Ladd B."/>
            <person name="Jarett J.K."/>
            <person name="Geller-Mcgrath D.E."/>
            <person name="Sieber C.M.K."/>
            <person name="Emerson J.B."/>
            <person name="Anantharaman K."/>
            <person name="Thomas B.C."/>
            <person name="Malmstrom R."/>
            <person name="Stieglmeier M."/>
            <person name="Klingl A."/>
            <person name="Woyke T."/>
            <person name="Ryan C.M."/>
            <person name="Banfield J.F."/>
        </authorList>
    </citation>
    <scope>NUCLEOTIDE SEQUENCE [LARGE SCALE GENOMIC DNA]</scope>
</reference>
<dbReference type="Proteomes" id="UP000229901">
    <property type="component" value="Unassembled WGS sequence"/>
</dbReference>